<dbReference type="GO" id="GO:0045892">
    <property type="term" value="P:negative regulation of DNA-templated transcription"/>
    <property type="evidence" value="ECO:0007669"/>
    <property type="project" value="InterPro"/>
</dbReference>
<protein>
    <recommendedName>
        <fullName evidence="1">HTH cro/C1-type domain-containing protein</fullName>
    </recommendedName>
</protein>
<name>A0A0F9CA38_9ZZZZ</name>
<sequence length="86" mass="10055">MTSNKSIDDELKLQIGERLKQLIKANGEQYRVIADEYDLPMSTINTWFAGLYYPQMQFLIKLAARYKVSLDWILTGQESLLPKDQR</sequence>
<dbReference type="InterPro" id="IPR010982">
    <property type="entry name" value="Lambda_DNA-bd_dom_sf"/>
</dbReference>
<organism evidence="2">
    <name type="scientific">marine sediment metagenome</name>
    <dbReference type="NCBI Taxonomy" id="412755"/>
    <lineage>
        <taxon>unclassified sequences</taxon>
        <taxon>metagenomes</taxon>
        <taxon>ecological metagenomes</taxon>
    </lineage>
</organism>
<dbReference type="SUPFAM" id="SSF47413">
    <property type="entry name" value="lambda repressor-like DNA-binding domains"/>
    <property type="match status" value="1"/>
</dbReference>
<dbReference type="CDD" id="cd00093">
    <property type="entry name" value="HTH_XRE"/>
    <property type="match status" value="1"/>
</dbReference>
<gene>
    <name evidence="2" type="ORF">LCGC14_2691930</name>
</gene>
<dbReference type="EMBL" id="LAZR01047733">
    <property type="protein sequence ID" value="KKK93531.1"/>
    <property type="molecule type" value="Genomic_DNA"/>
</dbReference>
<dbReference type="Gene3D" id="1.10.260.40">
    <property type="entry name" value="lambda repressor-like DNA-binding domains"/>
    <property type="match status" value="1"/>
</dbReference>
<proteinExistence type="predicted"/>
<evidence type="ECO:0000259" key="1">
    <source>
        <dbReference type="PROSITE" id="PS50943"/>
    </source>
</evidence>
<evidence type="ECO:0000313" key="2">
    <source>
        <dbReference type="EMBL" id="KKK93531.1"/>
    </source>
</evidence>
<dbReference type="Pfam" id="PF07022">
    <property type="entry name" value="Phage_CI_repr"/>
    <property type="match status" value="1"/>
</dbReference>
<reference evidence="2" key="1">
    <citation type="journal article" date="2015" name="Nature">
        <title>Complex archaea that bridge the gap between prokaryotes and eukaryotes.</title>
        <authorList>
            <person name="Spang A."/>
            <person name="Saw J.H."/>
            <person name="Jorgensen S.L."/>
            <person name="Zaremba-Niedzwiedzka K."/>
            <person name="Martijn J."/>
            <person name="Lind A.E."/>
            <person name="van Eijk R."/>
            <person name="Schleper C."/>
            <person name="Guy L."/>
            <person name="Ettema T.J."/>
        </authorList>
    </citation>
    <scope>NUCLEOTIDE SEQUENCE</scope>
</reference>
<dbReference type="InterPro" id="IPR010744">
    <property type="entry name" value="Phage_CI_N"/>
</dbReference>
<feature type="domain" description="HTH cro/C1-type" evidence="1">
    <location>
        <begin position="42"/>
        <end position="73"/>
    </location>
</feature>
<feature type="non-terminal residue" evidence="2">
    <location>
        <position position="86"/>
    </location>
</feature>
<dbReference type="GO" id="GO:0003677">
    <property type="term" value="F:DNA binding"/>
    <property type="evidence" value="ECO:0007669"/>
    <property type="project" value="InterPro"/>
</dbReference>
<dbReference type="AlphaFoldDB" id="A0A0F9CA38"/>
<dbReference type="InterPro" id="IPR001387">
    <property type="entry name" value="Cro/C1-type_HTH"/>
</dbReference>
<comment type="caution">
    <text evidence="2">The sequence shown here is derived from an EMBL/GenBank/DDBJ whole genome shotgun (WGS) entry which is preliminary data.</text>
</comment>
<accession>A0A0F9CA38</accession>
<dbReference type="PROSITE" id="PS50943">
    <property type="entry name" value="HTH_CROC1"/>
    <property type="match status" value="1"/>
</dbReference>